<keyword evidence="1" id="KW-0472">Membrane</keyword>
<accession>A0A0P1IEJ0</accession>
<gene>
    <name evidence="3" type="ORF">RUE5091_03063</name>
</gene>
<organism evidence="3 4">
    <name type="scientific">Ruegeria denitrificans</name>
    <dbReference type="NCBI Taxonomy" id="1715692"/>
    <lineage>
        <taxon>Bacteria</taxon>
        <taxon>Pseudomonadati</taxon>
        <taxon>Pseudomonadota</taxon>
        <taxon>Alphaproteobacteria</taxon>
        <taxon>Rhodobacterales</taxon>
        <taxon>Roseobacteraceae</taxon>
        <taxon>Ruegeria</taxon>
    </lineage>
</organism>
<keyword evidence="1" id="KW-1133">Transmembrane helix</keyword>
<dbReference type="InterPro" id="IPR027417">
    <property type="entry name" value="P-loop_NTPase"/>
</dbReference>
<evidence type="ECO:0000313" key="3">
    <source>
        <dbReference type="EMBL" id="CUK08300.1"/>
    </source>
</evidence>
<feature type="transmembrane region" description="Helical" evidence="1">
    <location>
        <begin position="138"/>
        <end position="159"/>
    </location>
</feature>
<feature type="transmembrane region" description="Helical" evidence="1">
    <location>
        <begin position="179"/>
        <end position="197"/>
    </location>
</feature>
<sequence length="1169" mass="131832">MNRTDYQREILIDEPSDQDLFQGKGHEKTALALSQAISEFQSQDRAIGLDGPWGSGKSSIVEIAEHVLAGKAESGGTKFHFFTFDIWKSQGTAFRRTFLEHLLDWSKQNFPNKRTNLEEIEKQVKGKKRELSTDNQTLLDWYGVLVLLTLPFLPIFYFWARTEYEKYTKPETGSFLYSWPMLFLYGFLFLTVVRAVFKQAAVSEWTPRGFWNALSRTLLIASKQYENQTITQHIRETDPNDFEFQETLHRILETVQNDKNKIVMVLDNIDRLPTEEISQYWSAVRSIFSNNSHGKPKHKNSVITAIVPYDRQHLLKSSDIDDGGHADSPKTDAAISLEKRELFSKTFDEVLYVAPPVMSNSRDFFETKIAQALPHYKNGDELFRTYLIFSAVLTGKNGHFTPRQIISFINDAAGMFSMHQGEFPLTTVAVYICFREKIETNPAILTEPSFLDRKLRKLAPDADIEANLAAILYNVDADLALELLLDSRIAAASISTTSAELYELSISKGFDLRVDEVVQNTASEWISAGDFEQAITNYAELLSEYKGDSKEQIINSMIEAFEEVTSISLLNRSFEPYLLLLSMTNERKHPDLVGKVIKKSLPSKDDVASLDVSDGLAWSDFLSTLRSQLGLVKTDGQFGDALKTISLPKSTNFTLGVASMAGEIDVPLVSYKHVFFGLSDEDNEIINFVSSYSHLGVKSVSELARAKLAKPKDWIDVGNLIIDEIKNYEFEESTKFGDYLDILAAVWLNTDSKKRNEISISNFLKSANLYENLHAHFWADVSHTSLGSAVFIARQQHLDGQLPQTNEHASGSISEEAREGFDWFKSVLVGDIILGDEANNRIAENVIAALQVTAWINQATSSSDALINNVIQKTFSENVPKFTKLSTLLTSFEYLKGLLGADLPQALEKYASNAIHKDDFIEIEVAATPHGILTATQGSKSNGWKKFRRTLEDAFTSKDVEGWRKTFEEEPHELAVFDELLSSGTFKISSPDYRKNYLTVFLRVLRGELTSVEKDVDFDAMFLAIPEEFHSDLFRSIREKLSDVDPAGMERTAEAFPGLLKSSLSEGGPIRSVEKGNVVRHILCTALETNNQKVLAMFIELGRTKVADYIKMSDDPTKDMLKGCMEIFSKAERDRSFFEAVNNVVNGKRKLGYWLPFTPFFVRANSSED</sequence>
<keyword evidence="4" id="KW-1185">Reference proteome</keyword>
<proteinExistence type="predicted"/>
<keyword evidence="1" id="KW-0812">Transmembrane</keyword>
<dbReference type="EMBL" id="CYUD01000009">
    <property type="protein sequence ID" value="CUK08300.1"/>
    <property type="molecule type" value="Genomic_DNA"/>
</dbReference>
<evidence type="ECO:0000313" key="4">
    <source>
        <dbReference type="Proteomes" id="UP000051260"/>
    </source>
</evidence>
<evidence type="ECO:0000259" key="2">
    <source>
        <dbReference type="Pfam" id="PF07693"/>
    </source>
</evidence>
<dbReference type="RefSeq" id="WP_165590786.1">
    <property type="nucleotide sequence ID" value="NZ_CYUD01000009.1"/>
</dbReference>
<evidence type="ECO:0000256" key="1">
    <source>
        <dbReference type="SAM" id="Phobius"/>
    </source>
</evidence>
<dbReference type="Proteomes" id="UP000051260">
    <property type="component" value="Unassembled WGS sequence"/>
</dbReference>
<feature type="domain" description="KAP NTPase" evidence="2">
    <location>
        <begin position="28"/>
        <end position="289"/>
    </location>
</feature>
<dbReference type="InterPro" id="IPR011646">
    <property type="entry name" value="KAP_P-loop"/>
</dbReference>
<dbReference type="SUPFAM" id="SSF52540">
    <property type="entry name" value="P-loop containing nucleoside triphosphate hydrolases"/>
    <property type="match status" value="1"/>
</dbReference>
<dbReference type="AlphaFoldDB" id="A0A0P1IEJ0"/>
<dbReference type="Pfam" id="PF07693">
    <property type="entry name" value="KAP_NTPase"/>
    <property type="match status" value="1"/>
</dbReference>
<reference evidence="4" key="1">
    <citation type="submission" date="2015-09" db="EMBL/GenBank/DDBJ databases">
        <authorList>
            <person name="Rodrigo-Torres L."/>
            <person name="Arahal D.R."/>
        </authorList>
    </citation>
    <scope>NUCLEOTIDE SEQUENCE [LARGE SCALE GENOMIC DNA]</scope>
    <source>
        <strain evidence="4">CECT 5091</strain>
    </source>
</reference>
<protein>
    <submittedName>
        <fullName evidence="3">Putative P-loop ATPase</fullName>
    </submittedName>
</protein>
<name>A0A0P1IEJ0_9RHOB</name>